<evidence type="ECO:0000256" key="4">
    <source>
        <dbReference type="ARBA" id="ARBA00022692"/>
    </source>
</evidence>
<proteinExistence type="inferred from homology"/>
<feature type="transmembrane region" description="Helical" evidence="7">
    <location>
        <begin position="231"/>
        <end position="249"/>
    </location>
</feature>
<keyword evidence="5 7" id="KW-1133">Transmembrane helix</keyword>
<organism evidence="9 10">
    <name type="scientific">Desulfurobacterium atlanticum</name>
    <dbReference type="NCBI Taxonomy" id="240169"/>
    <lineage>
        <taxon>Bacteria</taxon>
        <taxon>Pseudomonadati</taxon>
        <taxon>Aquificota</taxon>
        <taxon>Aquificia</taxon>
        <taxon>Desulfurobacteriales</taxon>
        <taxon>Desulfurobacteriaceae</taxon>
        <taxon>Desulfurobacterium</taxon>
    </lineage>
</organism>
<evidence type="ECO:0000313" key="10">
    <source>
        <dbReference type="Proteomes" id="UP000198405"/>
    </source>
</evidence>
<dbReference type="PANTHER" id="PTHR10464">
    <property type="entry name" value="UREA TRANSPORTER"/>
    <property type="match status" value="1"/>
</dbReference>
<gene>
    <name evidence="9" type="ORF">SAMN06265340_101274</name>
</gene>
<feature type="transmembrane region" description="Helical" evidence="7">
    <location>
        <begin position="21"/>
        <end position="40"/>
    </location>
</feature>
<dbReference type="SUPFAM" id="SSF51261">
    <property type="entry name" value="Duplicated hybrid motif"/>
    <property type="match status" value="1"/>
</dbReference>
<feature type="transmembrane region" description="Helical" evidence="7">
    <location>
        <begin position="172"/>
        <end position="197"/>
    </location>
</feature>
<dbReference type="Pfam" id="PF01551">
    <property type="entry name" value="Peptidase_M23"/>
    <property type="match status" value="1"/>
</dbReference>
<dbReference type="InterPro" id="IPR004937">
    <property type="entry name" value="Urea_transporter"/>
</dbReference>
<sequence length="718" mass="81438">MESDFSGNKVKSFLLSFLKSYSGIFFISEPLFGFFLFLITLLNPNMALSGFLCVISAYSFARLLGLKDTFLGLDFYIYNPLLVGLAIGYLFKLNLLTFIFIFSLGILTFLMTYTLSSIFSYYLKLPVLSIPFVIGSFIVYLASIRYSNLFVISLYPHYPVFQLHLPDFLKGFFSSLGAILFSPSVFAGLFIFLALFLYSRILTFLAVIGYFSAIFITGLMTGSFVNTFNDISAFNYILIAMAVGGVFLIPSPKSYLFAILSSIIAVPIVESTKAFWQQFGIPVFALPFNTVTLLIVYTLGLISWEYTTKLYRGTPEKTLDYYLTYLKRFPFSTRTLSLPFSGEWTVWQSFDGEWTHRGPWKYAIDFVISDDKGSTFKGDGNSLTDYYAFGKPVLSPVRGRVIKALDRIKDNPPGQADKENNFGNYVLIYDERGFYVLIAHLKENSLKVKSGDWVEKGSIIGLCGNSGYSPQPHIHIHVQLLSDIGSPTVPFSFAPFIRNEREFVDNGVPLRDERVKPVFADKALKKKLNLLIDMVMKYKVVQNDEEMGDVEFAVKMAPDGTFYLTDGSAKLYFAVFNETFYFLNFEGNKDSYLRYLFISGSKIPLFLEKALFWKDYLPLDLLENGMMTAILRFLASFKHDFYEVKAIYECSGNNSISGKVEYPNGFLSTFIKVDSNFGFKEIKIESNKKRLILRRVEDEKVFINGNGNGSAFFTKSIG</sequence>
<feature type="transmembrane region" description="Helical" evidence="7">
    <location>
        <begin position="130"/>
        <end position="152"/>
    </location>
</feature>
<keyword evidence="6 7" id="KW-0472">Membrane</keyword>
<dbReference type="Gene3D" id="2.70.70.10">
    <property type="entry name" value="Glucose Permease (Domain IIA)"/>
    <property type="match status" value="1"/>
</dbReference>
<feature type="transmembrane region" description="Helical" evidence="7">
    <location>
        <begin position="97"/>
        <end position="123"/>
    </location>
</feature>
<evidence type="ECO:0000256" key="1">
    <source>
        <dbReference type="ARBA" id="ARBA00004651"/>
    </source>
</evidence>
<reference evidence="10" key="1">
    <citation type="submission" date="2017-06" db="EMBL/GenBank/DDBJ databases">
        <authorList>
            <person name="Varghese N."/>
            <person name="Submissions S."/>
        </authorList>
    </citation>
    <scope>NUCLEOTIDE SEQUENCE [LARGE SCALE GENOMIC DNA]</scope>
    <source>
        <strain evidence="10">DSM 15668</strain>
    </source>
</reference>
<dbReference type="Pfam" id="PF03253">
    <property type="entry name" value="UT"/>
    <property type="match status" value="1"/>
</dbReference>
<dbReference type="PANTHER" id="PTHR10464:SF4">
    <property type="entry name" value="UREA TRANSPORTER"/>
    <property type="match status" value="1"/>
</dbReference>
<evidence type="ECO:0000313" key="9">
    <source>
        <dbReference type="EMBL" id="SNR62482.1"/>
    </source>
</evidence>
<keyword evidence="10" id="KW-1185">Reference proteome</keyword>
<dbReference type="InterPro" id="IPR011055">
    <property type="entry name" value="Dup_hybrid_motif"/>
</dbReference>
<dbReference type="AlphaFoldDB" id="A0A238XUS9"/>
<accession>A0A238XUS9</accession>
<dbReference type="InterPro" id="IPR029020">
    <property type="entry name" value="Ammonium/urea_transptr"/>
</dbReference>
<feature type="transmembrane region" description="Helical" evidence="7">
    <location>
        <begin position="282"/>
        <end position="302"/>
    </location>
</feature>
<comment type="subcellular location">
    <subcellularLocation>
        <location evidence="1">Cell membrane</location>
        <topology evidence="1">Multi-pass membrane protein</topology>
    </subcellularLocation>
</comment>
<dbReference type="Gene3D" id="1.10.3430.10">
    <property type="entry name" value="Ammonium transporter AmtB like domains"/>
    <property type="match status" value="1"/>
</dbReference>
<keyword evidence="3" id="KW-1003">Cell membrane</keyword>
<name>A0A238XUS9_9BACT</name>
<dbReference type="CDD" id="cd12797">
    <property type="entry name" value="M23_peptidase"/>
    <property type="match status" value="1"/>
</dbReference>
<evidence type="ECO:0000256" key="3">
    <source>
        <dbReference type="ARBA" id="ARBA00022475"/>
    </source>
</evidence>
<feature type="transmembrane region" description="Helical" evidence="7">
    <location>
        <begin position="71"/>
        <end position="91"/>
    </location>
</feature>
<feature type="transmembrane region" description="Helical" evidence="7">
    <location>
        <begin position="204"/>
        <end position="225"/>
    </location>
</feature>
<keyword evidence="4 7" id="KW-0812">Transmembrane</keyword>
<dbReference type="OrthoDB" id="9809488at2"/>
<evidence type="ECO:0000256" key="6">
    <source>
        <dbReference type="ARBA" id="ARBA00023136"/>
    </source>
</evidence>
<dbReference type="InterPro" id="IPR016047">
    <property type="entry name" value="M23ase_b-sheet_dom"/>
</dbReference>
<dbReference type="GO" id="GO:0015204">
    <property type="term" value="F:urea transmembrane transporter activity"/>
    <property type="evidence" value="ECO:0007669"/>
    <property type="project" value="InterPro"/>
</dbReference>
<evidence type="ECO:0000256" key="7">
    <source>
        <dbReference type="SAM" id="Phobius"/>
    </source>
</evidence>
<dbReference type="EMBL" id="FZOB01000001">
    <property type="protein sequence ID" value="SNR62482.1"/>
    <property type="molecule type" value="Genomic_DNA"/>
</dbReference>
<dbReference type="GO" id="GO:0005886">
    <property type="term" value="C:plasma membrane"/>
    <property type="evidence" value="ECO:0007669"/>
    <property type="project" value="UniProtKB-SubCell"/>
</dbReference>
<evidence type="ECO:0000259" key="8">
    <source>
        <dbReference type="Pfam" id="PF01551"/>
    </source>
</evidence>
<feature type="transmembrane region" description="Helical" evidence="7">
    <location>
        <begin position="46"/>
        <end position="64"/>
    </location>
</feature>
<feature type="transmembrane region" description="Helical" evidence="7">
    <location>
        <begin position="256"/>
        <end position="276"/>
    </location>
</feature>
<dbReference type="Proteomes" id="UP000198405">
    <property type="component" value="Unassembled WGS sequence"/>
</dbReference>
<feature type="domain" description="M23ase beta-sheet core" evidence="8">
    <location>
        <begin position="390"/>
        <end position="479"/>
    </location>
</feature>
<evidence type="ECO:0000256" key="5">
    <source>
        <dbReference type="ARBA" id="ARBA00022989"/>
    </source>
</evidence>
<comment type="similarity">
    <text evidence="2">Belongs to the urea transporter family.</text>
</comment>
<evidence type="ECO:0000256" key="2">
    <source>
        <dbReference type="ARBA" id="ARBA00005914"/>
    </source>
</evidence>
<protein>
    <submittedName>
        <fullName evidence="9">Urea transporter</fullName>
    </submittedName>
</protein>